<comment type="catalytic activity">
    <reaction evidence="7 8">
        <text>tRNA(Trp) + L-tryptophan + ATP = L-tryptophyl-tRNA(Trp) + AMP + diphosphate + H(+)</text>
        <dbReference type="Rhea" id="RHEA:24080"/>
        <dbReference type="Rhea" id="RHEA-COMP:9671"/>
        <dbReference type="Rhea" id="RHEA-COMP:9705"/>
        <dbReference type="ChEBI" id="CHEBI:15378"/>
        <dbReference type="ChEBI" id="CHEBI:30616"/>
        <dbReference type="ChEBI" id="CHEBI:33019"/>
        <dbReference type="ChEBI" id="CHEBI:57912"/>
        <dbReference type="ChEBI" id="CHEBI:78442"/>
        <dbReference type="ChEBI" id="CHEBI:78535"/>
        <dbReference type="ChEBI" id="CHEBI:456215"/>
        <dbReference type="EC" id="6.1.1.2"/>
    </reaction>
</comment>
<dbReference type="EC" id="6.1.1.2" evidence="8"/>
<feature type="binding site" evidence="8">
    <location>
        <begin position="149"/>
        <end position="151"/>
    </location>
    <ligand>
        <name>ATP</name>
        <dbReference type="ChEBI" id="CHEBI:30616"/>
    </ligand>
</feature>
<dbReference type="SUPFAM" id="SSF52374">
    <property type="entry name" value="Nucleotidylyl transferase"/>
    <property type="match status" value="1"/>
</dbReference>
<keyword evidence="4 8" id="KW-0067">ATP-binding</keyword>
<evidence type="ECO:0000256" key="7">
    <source>
        <dbReference type="ARBA" id="ARBA00049929"/>
    </source>
</evidence>
<feature type="short sequence motif" description="'KMSKS' region" evidence="8">
    <location>
        <begin position="196"/>
        <end position="200"/>
    </location>
</feature>
<evidence type="ECO:0000256" key="6">
    <source>
        <dbReference type="ARBA" id="ARBA00023146"/>
    </source>
</evidence>
<dbReference type="GO" id="GO:0005737">
    <property type="term" value="C:cytoplasm"/>
    <property type="evidence" value="ECO:0007669"/>
    <property type="project" value="UniProtKB-SubCell"/>
</dbReference>
<evidence type="ECO:0000256" key="2">
    <source>
        <dbReference type="ARBA" id="ARBA00022598"/>
    </source>
</evidence>
<accession>A0A2H0TP90</accession>
<comment type="caution">
    <text evidence="10">The sequence shown here is derived from an EMBL/GenBank/DDBJ whole genome shotgun (WGS) entry which is preliminary data.</text>
</comment>
<reference evidence="11" key="1">
    <citation type="submission" date="2017-09" db="EMBL/GenBank/DDBJ databases">
        <title>Depth-based differentiation of microbial function through sediment-hosted aquifers and enrichment of novel symbionts in the deep terrestrial subsurface.</title>
        <authorList>
            <person name="Probst A.J."/>
            <person name="Ladd B."/>
            <person name="Jarett J.K."/>
            <person name="Geller-Mcgrath D.E."/>
            <person name="Sieber C.M.K."/>
            <person name="Emerson J.B."/>
            <person name="Anantharaman K."/>
            <person name="Thomas B.C."/>
            <person name="Malmstrom R."/>
            <person name="Stieglmeier M."/>
            <person name="Klingl A."/>
            <person name="Woyke T."/>
            <person name="Ryan C.M."/>
            <person name="Banfield J.F."/>
        </authorList>
    </citation>
    <scope>NUCLEOTIDE SEQUENCE [LARGE SCALE GENOMIC DNA]</scope>
</reference>
<comment type="similarity">
    <text evidence="1 8 9">Belongs to the class-I aminoacyl-tRNA synthetase family.</text>
</comment>
<evidence type="ECO:0000256" key="4">
    <source>
        <dbReference type="ARBA" id="ARBA00022840"/>
    </source>
</evidence>
<organism evidence="10 11">
    <name type="scientific">Candidatus Magasanikbacteria bacterium CG10_big_fil_rev_8_21_14_0_10_47_10</name>
    <dbReference type="NCBI Taxonomy" id="1974652"/>
    <lineage>
        <taxon>Bacteria</taxon>
        <taxon>Candidatus Magasanikiibacteriota</taxon>
    </lineage>
</organism>
<evidence type="ECO:0000256" key="1">
    <source>
        <dbReference type="ARBA" id="ARBA00005594"/>
    </source>
</evidence>
<dbReference type="InterPro" id="IPR014729">
    <property type="entry name" value="Rossmann-like_a/b/a_fold"/>
</dbReference>
<keyword evidence="8" id="KW-0963">Cytoplasm</keyword>
<dbReference type="EMBL" id="PFCB01000034">
    <property type="protein sequence ID" value="PIR73949.1"/>
    <property type="molecule type" value="Genomic_DNA"/>
</dbReference>
<feature type="short sequence motif" description="'HIGH' region" evidence="8">
    <location>
        <begin position="12"/>
        <end position="20"/>
    </location>
</feature>
<dbReference type="GO" id="GO:0006436">
    <property type="term" value="P:tryptophanyl-tRNA aminoacylation"/>
    <property type="evidence" value="ECO:0007669"/>
    <property type="project" value="UniProtKB-UniRule"/>
</dbReference>
<comment type="function">
    <text evidence="8">Catalyzes the attachment of tryptophan to tRNA(Trp).</text>
</comment>
<feature type="binding site" evidence="8">
    <location>
        <begin position="11"/>
        <end position="13"/>
    </location>
    <ligand>
        <name>ATP</name>
        <dbReference type="ChEBI" id="CHEBI:30616"/>
    </ligand>
</feature>
<dbReference type="Pfam" id="PF00579">
    <property type="entry name" value="tRNA-synt_1b"/>
    <property type="match status" value="1"/>
</dbReference>
<evidence type="ECO:0000256" key="3">
    <source>
        <dbReference type="ARBA" id="ARBA00022741"/>
    </source>
</evidence>
<dbReference type="Proteomes" id="UP000230154">
    <property type="component" value="Unassembled WGS sequence"/>
</dbReference>
<dbReference type="Gene3D" id="1.10.240.10">
    <property type="entry name" value="Tyrosyl-Transfer RNA Synthetase"/>
    <property type="match status" value="1"/>
</dbReference>
<dbReference type="CDD" id="cd00806">
    <property type="entry name" value="TrpRS_core"/>
    <property type="match status" value="1"/>
</dbReference>
<gene>
    <name evidence="8 10" type="primary">trpS</name>
    <name evidence="10" type="ORF">COU35_05050</name>
</gene>
<keyword evidence="2 8" id="KW-0436">Ligase</keyword>
<feature type="binding site" evidence="8">
    <location>
        <begin position="196"/>
        <end position="200"/>
    </location>
    <ligand>
        <name>ATP</name>
        <dbReference type="ChEBI" id="CHEBI:30616"/>
    </ligand>
</feature>
<dbReference type="PANTHER" id="PTHR43766:SF1">
    <property type="entry name" value="TRYPTOPHAN--TRNA LIGASE, MITOCHONDRIAL"/>
    <property type="match status" value="1"/>
</dbReference>
<evidence type="ECO:0000256" key="9">
    <source>
        <dbReference type="RuleBase" id="RU363036"/>
    </source>
</evidence>
<dbReference type="PRINTS" id="PR01039">
    <property type="entry name" value="TRNASYNTHTRP"/>
</dbReference>
<evidence type="ECO:0000256" key="8">
    <source>
        <dbReference type="HAMAP-Rule" id="MF_00140"/>
    </source>
</evidence>
<evidence type="ECO:0000313" key="10">
    <source>
        <dbReference type="EMBL" id="PIR73949.1"/>
    </source>
</evidence>
<comment type="subunit">
    <text evidence="8">Homodimer.</text>
</comment>
<dbReference type="NCBIfam" id="TIGR00233">
    <property type="entry name" value="trpS"/>
    <property type="match status" value="1"/>
</dbReference>
<sequence length="327" mass="36464">MAKKRIFSGIQPTGNLHIGNYLGALRNWVDLQNSGEYDCFFCIVDYHSLTGDRSAKERHDQISMTAIELLAAGIDPDKSTLFVQSHVPEHTELAWIFNTITPISELERMTQFKDKSAAQKQNVNVGLFTYPVLQAADILLYKATHVPVGEDQVQHVELTRDVARWFNNRYKKYFPETKVLLTETARVKSLLDPEKKMSKSLGEGHVIELADEPAVIEAKLKKAVTATKGGADAPGVENLLLLLKEFGEPALVRSFRAAEKNGSIRYGDVKMEVAHAIGNSFASFREKRKELLDERELVADILNSGAEQASEIAAATIEEVRRIVGVR</sequence>
<dbReference type="InterPro" id="IPR024109">
    <property type="entry name" value="Trp-tRNA-ligase_bac-type"/>
</dbReference>
<feature type="binding site" evidence="8">
    <location>
        <position position="137"/>
    </location>
    <ligand>
        <name>L-tryptophan</name>
        <dbReference type="ChEBI" id="CHEBI:57912"/>
    </ligand>
</feature>
<dbReference type="GO" id="GO:0004830">
    <property type="term" value="F:tryptophan-tRNA ligase activity"/>
    <property type="evidence" value="ECO:0007669"/>
    <property type="project" value="UniProtKB-UniRule"/>
</dbReference>
<feature type="binding site" evidence="8">
    <location>
        <begin position="19"/>
        <end position="20"/>
    </location>
    <ligand>
        <name>ATP</name>
        <dbReference type="ChEBI" id="CHEBI:30616"/>
    </ligand>
</feature>
<evidence type="ECO:0000313" key="11">
    <source>
        <dbReference type="Proteomes" id="UP000230154"/>
    </source>
</evidence>
<dbReference type="FunFam" id="3.40.50.620:FF:000082">
    <property type="entry name" value="MSW1p Mitochondrial tryptophanyl-tRNA synthetase"/>
    <property type="match status" value="1"/>
</dbReference>
<comment type="subcellular location">
    <subcellularLocation>
        <location evidence="8">Cytoplasm</location>
    </subcellularLocation>
</comment>
<keyword evidence="5 8" id="KW-0648">Protein biosynthesis</keyword>
<evidence type="ECO:0000256" key="5">
    <source>
        <dbReference type="ARBA" id="ARBA00022917"/>
    </source>
</evidence>
<name>A0A2H0TP90_9BACT</name>
<dbReference type="AlphaFoldDB" id="A0A2H0TP90"/>
<dbReference type="InterPro" id="IPR002305">
    <property type="entry name" value="aa-tRNA-synth_Ic"/>
</dbReference>
<feature type="binding site" evidence="8">
    <location>
        <position position="187"/>
    </location>
    <ligand>
        <name>ATP</name>
        <dbReference type="ChEBI" id="CHEBI:30616"/>
    </ligand>
</feature>
<dbReference type="PROSITE" id="PS00178">
    <property type="entry name" value="AA_TRNA_LIGASE_I"/>
    <property type="match status" value="1"/>
</dbReference>
<dbReference type="GO" id="GO:0005524">
    <property type="term" value="F:ATP binding"/>
    <property type="evidence" value="ECO:0007669"/>
    <property type="project" value="UniProtKB-UniRule"/>
</dbReference>
<keyword evidence="3 8" id="KW-0547">Nucleotide-binding</keyword>
<dbReference type="InterPro" id="IPR001412">
    <property type="entry name" value="aa-tRNA-synth_I_CS"/>
</dbReference>
<dbReference type="Gene3D" id="3.40.50.620">
    <property type="entry name" value="HUPs"/>
    <property type="match status" value="1"/>
</dbReference>
<dbReference type="InterPro" id="IPR002306">
    <property type="entry name" value="Trp-tRNA-ligase"/>
</dbReference>
<dbReference type="HAMAP" id="MF_00140_B">
    <property type="entry name" value="Trp_tRNA_synth_B"/>
    <property type="match status" value="1"/>
</dbReference>
<dbReference type="InterPro" id="IPR050203">
    <property type="entry name" value="Trp-tRNA_synthetase"/>
</dbReference>
<keyword evidence="6 8" id="KW-0030">Aminoacyl-tRNA synthetase</keyword>
<dbReference type="PANTHER" id="PTHR43766">
    <property type="entry name" value="TRYPTOPHAN--TRNA LIGASE, MITOCHONDRIAL"/>
    <property type="match status" value="1"/>
</dbReference>
<protein>
    <recommendedName>
        <fullName evidence="8">Tryptophan--tRNA ligase</fullName>
        <ecNumber evidence="8">6.1.1.2</ecNumber>
    </recommendedName>
    <alternativeName>
        <fullName evidence="8">Tryptophanyl-tRNA synthetase</fullName>
        <shortName evidence="8">TrpRS</shortName>
    </alternativeName>
</protein>
<proteinExistence type="inferred from homology"/>